<dbReference type="Proteomes" id="UP000190648">
    <property type="component" value="Unassembled WGS sequence"/>
</dbReference>
<comment type="caution">
    <text evidence="2">The sequence shown here is derived from an EMBL/GenBank/DDBJ whole genome shotgun (WGS) entry which is preliminary data.</text>
</comment>
<sequence>MRVLEDELLHPGEPVTFYLPLGILFTAAAFIVVPRTDVGLTGGENLSPPSGWPGNHSDEPSISGQSLIYFPAHTDTAERLDGTSLNIINYSSTRD</sequence>
<reference evidence="2 3" key="1">
    <citation type="submission" date="2016-02" db="EMBL/GenBank/DDBJ databases">
        <title>Band-tailed pigeon sequencing and assembly.</title>
        <authorList>
            <person name="Soares A.E."/>
            <person name="Novak B.J."/>
            <person name="Rice E.S."/>
            <person name="O'Connell B."/>
            <person name="Chang D."/>
            <person name="Weber S."/>
            <person name="Shapiro B."/>
        </authorList>
    </citation>
    <scope>NUCLEOTIDE SEQUENCE [LARGE SCALE GENOMIC DNA]</scope>
    <source>
        <strain evidence="2">BTP2013</strain>
        <tissue evidence="2">Blood</tissue>
    </source>
</reference>
<evidence type="ECO:0000313" key="2">
    <source>
        <dbReference type="EMBL" id="OPJ68299.1"/>
    </source>
</evidence>
<keyword evidence="1" id="KW-1133">Transmembrane helix</keyword>
<keyword evidence="3" id="KW-1185">Reference proteome</keyword>
<evidence type="ECO:0000256" key="1">
    <source>
        <dbReference type="SAM" id="Phobius"/>
    </source>
</evidence>
<protein>
    <submittedName>
        <fullName evidence="2">Uncharacterized protein</fullName>
    </submittedName>
</protein>
<feature type="transmembrane region" description="Helical" evidence="1">
    <location>
        <begin position="15"/>
        <end position="33"/>
    </location>
</feature>
<evidence type="ECO:0000313" key="3">
    <source>
        <dbReference type="Proteomes" id="UP000190648"/>
    </source>
</evidence>
<name>A0A1V4J869_PATFA</name>
<dbReference type="AlphaFoldDB" id="A0A1V4J869"/>
<accession>A0A1V4J869</accession>
<keyword evidence="1" id="KW-0812">Transmembrane</keyword>
<gene>
    <name evidence="2" type="ORF">AV530_013788</name>
</gene>
<dbReference type="EMBL" id="LSYS01008642">
    <property type="protein sequence ID" value="OPJ68299.1"/>
    <property type="molecule type" value="Genomic_DNA"/>
</dbReference>
<keyword evidence="1" id="KW-0472">Membrane</keyword>
<proteinExistence type="predicted"/>
<dbReference type="OrthoDB" id="10532515at2759"/>
<organism evidence="2 3">
    <name type="scientific">Patagioenas fasciata monilis</name>
    <dbReference type="NCBI Taxonomy" id="372326"/>
    <lineage>
        <taxon>Eukaryota</taxon>
        <taxon>Metazoa</taxon>
        <taxon>Chordata</taxon>
        <taxon>Craniata</taxon>
        <taxon>Vertebrata</taxon>
        <taxon>Euteleostomi</taxon>
        <taxon>Archelosauria</taxon>
        <taxon>Archosauria</taxon>
        <taxon>Dinosauria</taxon>
        <taxon>Saurischia</taxon>
        <taxon>Theropoda</taxon>
        <taxon>Coelurosauria</taxon>
        <taxon>Aves</taxon>
        <taxon>Neognathae</taxon>
        <taxon>Neoaves</taxon>
        <taxon>Columbimorphae</taxon>
        <taxon>Columbiformes</taxon>
        <taxon>Columbidae</taxon>
        <taxon>Patagioenas</taxon>
    </lineage>
</organism>